<dbReference type="InterPro" id="IPR007460">
    <property type="entry name" value="BrnT_toxin"/>
</dbReference>
<dbReference type="Pfam" id="PF04365">
    <property type="entry name" value="BrnT_toxin"/>
    <property type="match status" value="1"/>
</dbReference>
<dbReference type="AlphaFoldDB" id="A0A552M235"/>
<organism evidence="1 2">
    <name type="scientific">Microcystis wesenbergii Mw_MB_S_20031200_S109D</name>
    <dbReference type="NCBI Taxonomy" id="2486241"/>
    <lineage>
        <taxon>Bacteria</taxon>
        <taxon>Bacillati</taxon>
        <taxon>Cyanobacteriota</taxon>
        <taxon>Cyanophyceae</taxon>
        <taxon>Oscillatoriophycideae</taxon>
        <taxon>Chroococcales</taxon>
        <taxon>Microcystaceae</taxon>
        <taxon>Microcystis</taxon>
    </lineage>
</organism>
<reference evidence="1 2" key="1">
    <citation type="submission" date="2019-01" db="EMBL/GenBank/DDBJ databases">
        <title>Coherence of Microcystis species and biogeography revealed through population genomics.</title>
        <authorList>
            <person name="Perez-Carrascal O.M."/>
            <person name="Terrat Y."/>
            <person name="Giani A."/>
            <person name="Fortin N."/>
            <person name="Tromas N."/>
            <person name="Shapiro B.J."/>
        </authorList>
    </citation>
    <scope>NUCLEOTIDE SEQUENCE [LARGE SCALE GENOMIC DNA]</scope>
    <source>
        <strain evidence="1">Mw_MB_S_20031200_S109D</strain>
    </source>
</reference>
<evidence type="ECO:0000313" key="1">
    <source>
        <dbReference type="EMBL" id="TRV26526.1"/>
    </source>
</evidence>
<proteinExistence type="predicted"/>
<evidence type="ECO:0000313" key="2">
    <source>
        <dbReference type="Proteomes" id="UP000318616"/>
    </source>
</evidence>
<name>A0A552M235_9CHRO</name>
<comment type="caution">
    <text evidence="1">The sequence shown here is derived from an EMBL/GenBank/DDBJ whole genome shotgun (WGS) entry which is preliminary data.</text>
</comment>
<dbReference type="Gene3D" id="3.10.450.530">
    <property type="entry name" value="Ribonuclease toxin, BrnT, of type II toxin-antitoxin system"/>
    <property type="match status" value="1"/>
</dbReference>
<protein>
    <submittedName>
        <fullName evidence="1">BrnT family toxin</fullName>
    </submittedName>
</protein>
<dbReference type="EMBL" id="SFAP01000079">
    <property type="protein sequence ID" value="TRV26526.1"/>
    <property type="molecule type" value="Genomic_DNA"/>
</dbReference>
<gene>
    <name evidence="1" type="ORF">EWV88_06100</name>
</gene>
<dbReference type="Proteomes" id="UP000318616">
    <property type="component" value="Unassembled WGS sequence"/>
</dbReference>
<accession>A0A552M235</accession>
<sequence>MKFDSFEWHESFKGCSNIEKHNVDFEEILDLFDTFLYEIPDNRRDYGERRTIAFGELEKQVYCLVYTLRGKSCRLISARRANERERKAYYSFLKGR</sequence>
<dbReference type="InterPro" id="IPR038573">
    <property type="entry name" value="BrnT_sf"/>
</dbReference>